<dbReference type="InterPro" id="IPR051022">
    <property type="entry name" value="Notch_Cell-Fate_Det"/>
</dbReference>
<dbReference type="GO" id="GO:0016020">
    <property type="term" value="C:membrane"/>
    <property type="evidence" value="ECO:0007669"/>
    <property type="project" value="UniProtKB-SubCell"/>
</dbReference>
<dbReference type="PROSITE" id="PS01186">
    <property type="entry name" value="EGF_2"/>
    <property type="match status" value="3"/>
</dbReference>
<keyword evidence="5" id="KW-0812">Transmembrane</keyword>
<evidence type="ECO:0000256" key="1">
    <source>
        <dbReference type="ARBA" id="ARBA00022536"/>
    </source>
</evidence>
<feature type="disulfide bond" evidence="4">
    <location>
        <begin position="82"/>
        <end position="99"/>
    </location>
</feature>
<dbReference type="GO" id="GO:0005509">
    <property type="term" value="F:calcium ion binding"/>
    <property type="evidence" value="ECO:0007669"/>
    <property type="project" value="InterPro"/>
</dbReference>
<dbReference type="PROSITE" id="PS00010">
    <property type="entry name" value="ASX_HYDROXYL"/>
    <property type="match status" value="1"/>
</dbReference>
<dbReference type="Pfam" id="PF07645">
    <property type="entry name" value="EGF_CA"/>
    <property type="match status" value="2"/>
</dbReference>
<keyword evidence="2" id="KW-0677">Repeat</keyword>
<organism evidence="8 9">
    <name type="scientific">Panagrellus redivivus</name>
    <name type="common">Microworm</name>
    <dbReference type="NCBI Taxonomy" id="6233"/>
    <lineage>
        <taxon>Eukaryota</taxon>
        <taxon>Metazoa</taxon>
        <taxon>Ecdysozoa</taxon>
        <taxon>Nematoda</taxon>
        <taxon>Chromadorea</taxon>
        <taxon>Rhabditida</taxon>
        <taxon>Tylenchina</taxon>
        <taxon>Panagrolaimomorpha</taxon>
        <taxon>Panagrolaimoidea</taxon>
        <taxon>Panagrolaimidae</taxon>
        <taxon>Panagrellus</taxon>
    </lineage>
</organism>
<feature type="domain" description="EGF-like" evidence="7">
    <location>
        <begin position="113"/>
        <end position="149"/>
    </location>
</feature>
<dbReference type="InterPro" id="IPR001881">
    <property type="entry name" value="EGF-like_Ca-bd_dom"/>
</dbReference>
<evidence type="ECO:0000259" key="7">
    <source>
        <dbReference type="PROSITE" id="PS50026"/>
    </source>
</evidence>
<dbReference type="AlphaFoldDB" id="A0A7E4VDW7"/>
<evidence type="ECO:0000313" key="9">
    <source>
        <dbReference type="WBParaSite" id="Pan_g19741.t1"/>
    </source>
</evidence>
<dbReference type="InterPro" id="IPR013032">
    <property type="entry name" value="EGF-like_CS"/>
</dbReference>
<feature type="domain" description="EGF-like" evidence="7">
    <location>
        <begin position="151"/>
        <end position="189"/>
    </location>
</feature>
<evidence type="ECO:0000313" key="8">
    <source>
        <dbReference type="Proteomes" id="UP000492821"/>
    </source>
</evidence>
<evidence type="ECO:0000256" key="4">
    <source>
        <dbReference type="PROSITE-ProRule" id="PRU00076"/>
    </source>
</evidence>
<name>A0A7E4VDW7_PANRE</name>
<evidence type="ECO:0000256" key="6">
    <source>
        <dbReference type="SAM" id="SignalP"/>
    </source>
</evidence>
<dbReference type="InterPro" id="IPR049883">
    <property type="entry name" value="NOTCH1_EGF-like"/>
</dbReference>
<comment type="caution">
    <text evidence="4">Lacks conserved residue(s) required for the propagation of feature annotation.</text>
</comment>
<dbReference type="SUPFAM" id="SSF57196">
    <property type="entry name" value="EGF/Laminin"/>
    <property type="match status" value="4"/>
</dbReference>
<evidence type="ECO:0000256" key="5">
    <source>
        <dbReference type="SAM" id="Phobius"/>
    </source>
</evidence>
<protein>
    <submittedName>
        <fullName evidence="9">EGF-like domain-containing protein</fullName>
    </submittedName>
</protein>
<keyword evidence="6" id="KW-0732">Signal</keyword>
<evidence type="ECO:0000256" key="3">
    <source>
        <dbReference type="ARBA" id="ARBA00023157"/>
    </source>
</evidence>
<keyword evidence="5" id="KW-1133">Transmembrane helix</keyword>
<keyword evidence="1 4" id="KW-0245">EGF-like domain</keyword>
<proteinExistence type="predicted"/>
<reference evidence="9" key="2">
    <citation type="submission" date="2020-10" db="UniProtKB">
        <authorList>
            <consortium name="WormBaseParasite"/>
        </authorList>
    </citation>
    <scope>IDENTIFICATION</scope>
</reference>
<feature type="domain" description="EGF-like" evidence="7">
    <location>
        <begin position="28"/>
        <end position="70"/>
    </location>
</feature>
<evidence type="ECO:0000256" key="2">
    <source>
        <dbReference type="ARBA" id="ARBA00022737"/>
    </source>
</evidence>
<keyword evidence="5" id="KW-0472">Membrane</keyword>
<feature type="disulfide bond" evidence="4">
    <location>
        <begin position="60"/>
        <end position="69"/>
    </location>
</feature>
<dbReference type="Pfam" id="PF12661">
    <property type="entry name" value="hEGF"/>
    <property type="match status" value="1"/>
</dbReference>
<dbReference type="InterPro" id="IPR018097">
    <property type="entry name" value="EGF_Ca-bd_CS"/>
</dbReference>
<feature type="disulfide bond" evidence="4">
    <location>
        <begin position="139"/>
        <end position="148"/>
    </location>
</feature>
<sequence length="338" mass="36427">MRNVLIFLAVFIVGSASGWHTDDRLLSPIGSCPGHPCQNGGRCRSTIDPYSRKLSTTCRCSPPFAGQFCELQLDSACNSLDCGPGTCCLIKNRLDSATCICPPGLTGPKCGNIAPLCAIDRCNDRGDCVKGPEGVHCVCLPGFSGPNCEIDIDECQSMNVTCPSGKHCLDQLGGYSCVCPEGLVGENCEYANPCMDKTNSCGHGTCFPTWEGEAICDCMPGWTGEHCLDDVDECDFDTYNPCNDNEICFNTPGNYTCVNVTSKHADKRLNLNAASRDLDKHSNVDAACDNSDEVLKFKVAIKSYLDDPTLAILWLAAAFVLGLFYGYFDVVEDVQAHV</sequence>
<feature type="disulfide bond" evidence="4">
    <location>
        <begin position="101"/>
        <end position="110"/>
    </location>
</feature>
<dbReference type="Gene3D" id="2.10.25.10">
    <property type="entry name" value="Laminin"/>
    <property type="match status" value="5"/>
</dbReference>
<dbReference type="CDD" id="cd00054">
    <property type="entry name" value="EGF_CA"/>
    <property type="match status" value="1"/>
</dbReference>
<feature type="signal peptide" evidence="6">
    <location>
        <begin position="1"/>
        <end position="18"/>
    </location>
</feature>
<dbReference type="InterPro" id="IPR000742">
    <property type="entry name" value="EGF"/>
</dbReference>
<dbReference type="WBParaSite" id="Pan_g19741.t1">
    <property type="protein sequence ID" value="Pan_g19741.t1"/>
    <property type="gene ID" value="Pan_g19741"/>
</dbReference>
<dbReference type="SMART" id="SM00179">
    <property type="entry name" value="EGF_CA"/>
    <property type="match status" value="3"/>
</dbReference>
<feature type="transmembrane region" description="Helical" evidence="5">
    <location>
        <begin position="310"/>
        <end position="328"/>
    </location>
</feature>
<dbReference type="PROSITE" id="PS50026">
    <property type="entry name" value="EGF_3"/>
    <property type="match status" value="5"/>
</dbReference>
<accession>A0A7E4VDW7</accession>
<feature type="disulfide bond" evidence="4">
    <location>
        <begin position="218"/>
        <end position="227"/>
    </location>
</feature>
<keyword evidence="3 4" id="KW-1015">Disulfide bond</keyword>
<dbReference type="PANTHER" id="PTHR24049">
    <property type="entry name" value="CRUMBS FAMILY MEMBER"/>
    <property type="match status" value="1"/>
</dbReference>
<dbReference type="SMART" id="SM00181">
    <property type="entry name" value="EGF"/>
    <property type="match status" value="5"/>
</dbReference>
<dbReference type="PROSITE" id="PS00022">
    <property type="entry name" value="EGF_1"/>
    <property type="match status" value="5"/>
</dbReference>
<keyword evidence="8" id="KW-1185">Reference proteome</keyword>
<dbReference type="PROSITE" id="PS01187">
    <property type="entry name" value="EGF_CA"/>
    <property type="match status" value="2"/>
</dbReference>
<dbReference type="Proteomes" id="UP000492821">
    <property type="component" value="Unassembled WGS sequence"/>
</dbReference>
<feature type="domain" description="EGF-like" evidence="7">
    <location>
        <begin position="73"/>
        <end position="111"/>
    </location>
</feature>
<dbReference type="InterPro" id="IPR000152">
    <property type="entry name" value="EGF-type_Asp/Asn_hydroxyl_site"/>
</dbReference>
<feature type="chain" id="PRO_5028917506" evidence="6">
    <location>
        <begin position="19"/>
        <end position="338"/>
    </location>
</feature>
<reference evidence="8" key="1">
    <citation type="journal article" date="2013" name="Genetics">
        <title>The draft genome and transcriptome of Panagrellus redivivus are shaped by the harsh demands of a free-living lifestyle.</title>
        <authorList>
            <person name="Srinivasan J."/>
            <person name="Dillman A.R."/>
            <person name="Macchietto M.G."/>
            <person name="Heikkinen L."/>
            <person name="Lakso M."/>
            <person name="Fracchia K.M."/>
            <person name="Antoshechkin I."/>
            <person name="Mortazavi A."/>
            <person name="Wong G."/>
            <person name="Sternberg P.W."/>
        </authorList>
    </citation>
    <scope>NUCLEOTIDE SEQUENCE [LARGE SCALE GENOMIC DNA]</scope>
    <source>
        <strain evidence="8">MT8872</strain>
    </source>
</reference>
<feature type="domain" description="EGF-like" evidence="7">
    <location>
        <begin position="190"/>
        <end position="228"/>
    </location>
</feature>
<feature type="disulfide bond" evidence="4">
    <location>
        <begin position="179"/>
        <end position="188"/>
    </location>
</feature>